<keyword evidence="4" id="KW-0732">Signal</keyword>
<dbReference type="PANTHER" id="PTHR34296">
    <property type="entry name" value="TRANSCRIPTIONAL ACTIVATOR PROTEIN MED"/>
    <property type="match status" value="1"/>
</dbReference>
<dbReference type="GO" id="GO:0005886">
    <property type="term" value="C:plasma membrane"/>
    <property type="evidence" value="ECO:0007669"/>
    <property type="project" value="UniProtKB-SubCell"/>
</dbReference>
<reference evidence="8" key="1">
    <citation type="submission" date="2023-07" db="EMBL/GenBank/DDBJ databases">
        <title>Genome content predicts the carbon catabolic preferences of heterotrophic bacteria.</title>
        <authorList>
            <person name="Gralka M."/>
        </authorList>
    </citation>
    <scope>NUCLEOTIDE SEQUENCE</scope>
    <source>
        <strain evidence="8">I2M02</strain>
    </source>
</reference>
<evidence type="ECO:0000256" key="1">
    <source>
        <dbReference type="ARBA" id="ARBA00004193"/>
    </source>
</evidence>
<dbReference type="CDD" id="cd06304">
    <property type="entry name" value="PBP1_BmpA_Med_PnrA-like"/>
    <property type="match status" value="1"/>
</dbReference>
<evidence type="ECO:0000256" key="4">
    <source>
        <dbReference type="ARBA" id="ARBA00022729"/>
    </source>
</evidence>
<proteinExistence type="inferred from homology"/>
<keyword evidence="6" id="KW-0449">Lipoprotein</keyword>
<keyword evidence="5" id="KW-0472">Membrane</keyword>
<dbReference type="InterPro" id="IPR028082">
    <property type="entry name" value="Peripla_BP_I"/>
</dbReference>
<evidence type="ECO:0000259" key="7">
    <source>
        <dbReference type="Pfam" id="PF02608"/>
    </source>
</evidence>
<evidence type="ECO:0000256" key="3">
    <source>
        <dbReference type="ARBA" id="ARBA00022475"/>
    </source>
</evidence>
<evidence type="ECO:0000256" key="6">
    <source>
        <dbReference type="ARBA" id="ARBA00023288"/>
    </source>
</evidence>
<feature type="domain" description="ABC transporter substrate-binding protein PnrA-like" evidence="7">
    <location>
        <begin position="2"/>
        <end position="289"/>
    </location>
</feature>
<sequence length="300" mass="31798">MKICVLFIGKVQDAGFNACALRGADHIANWSDVVVEIVGDVPFEADAMRTALTGAASRNDAVIFIGGQGNAVVPDVARAHPKVTFAVVQGDVSGPNLASYEVLQEQSAFLAGCLAAQLTQTGIVGHLSGHRVTPGLKGRAAYVAGVRYVDPEIRVLTGFCGTQDDNEVAKSWALAEIEKGADLIFTMLNGAREGVIDACRHTGTRQIGNVLDWVETNPDDFVASAIAQIDLAVRQAATDLITQHLPSNVEAIGLAEGAVALSLGEQVSTRITEDITKFGELITAQKIEILTRYQGLEFEL</sequence>
<evidence type="ECO:0000313" key="9">
    <source>
        <dbReference type="Proteomes" id="UP001169823"/>
    </source>
</evidence>
<dbReference type="PANTHER" id="PTHR34296:SF2">
    <property type="entry name" value="ABC TRANSPORTER GUANOSINE-BINDING PROTEIN NUPN"/>
    <property type="match status" value="1"/>
</dbReference>
<evidence type="ECO:0000313" key="8">
    <source>
        <dbReference type="EMBL" id="MDO6457860.1"/>
    </source>
</evidence>
<dbReference type="Proteomes" id="UP001169823">
    <property type="component" value="Unassembled WGS sequence"/>
</dbReference>
<name>A0AAW7XZ33_9RHOB</name>
<organism evidence="8 9">
    <name type="scientific">Celeribacter halophilus</name>
    <dbReference type="NCBI Taxonomy" id="576117"/>
    <lineage>
        <taxon>Bacteria</taxon>
        <taxon>Pseudomonadati</taxon>
        <taxon>Pseudomonadota</taxon>
        <taxon>Alphaproteobacteria</taxon>
        <taxon>Rhodobacterales</taxon>
        <taxon>Roseobacteraceae</taxon>
        <taxon>Celeribacter</taxon>
    </lineage>
</organism>
<dbReference type="SUPFAM" id="SSF53822">
    <property type="entry name" value="Periplasmic binding protein-like I"/>
    <property type="match status" value="1"/>
</dbReference>
<comment type="subcellular location">
    <subcellularLocation>
        <location evidence="1">Cell membrane</location>
        <topology evidence="1">Lipid-anchor</topology>
    </subcellularLocation>
</comment>
<dbReference type="AlphaFoldDB" id="A0AAW7XZ33"/>
<comment type="similarity">
    <text evidence="2">Belongs to the BMP lipoprotein family.</text>
</comment>
<dbReference type="Gene3D" id="3.40.50.2300">
    <property type="match status" value="2"/>
</dbReference>
<protein>
    <submittedName>
        <fullName evidence="8">BMP family protein</fullName>
    </submittedName>
</protein>
<dbReference type="EMBL" id="JAUOPJ010000010">
    <property type="protein sequence ID" value="MDO6457860.1"/>
    <property type="molecule type" value="Genomic_DNA"/>
</dbReference>
<accession>A0AAW7XZ33</accession>
<dbReference type="InterPro" id="IPR050957">
    <property type="entry name" value="BMP_lipoprotein"/>
</dbReference>
<keyword evidence="3" id="KW-1003">Cell membrane</keyword>
<evidence type="ECO:0000256" key="5">
    <source>
        <dbReference type="ARBA" id="ARBA00023136"/>
    </source>
</evidence>
<comment type="caution">
    <text evidence="8">The sequence shown here is derived from an EMBL/GenBank/DDBJ whole genome shotgun (WGS) entry which is preliminary data.</text>
</comment>
<dbReference type="InterPro" id="IPR003760">
    <property type="entry name" value="PnrA-like"/>
</dbReference>
<dbReference type="RefSeq" id="WP_303494754.1">
    <property type="nucleotide sequence ID" value="NZ_JAUOPJ010000010.1"/>
</dbReference>
<dbReference type="Pfam" id="PF02608">
    <property type="entry name" value="Bmp"/>
    <property type="match status" value="1"/>
</dbReference>
<evidence type="ECO:0000256" key="2">
    <source>
        <dbReference type="ARBA" id="ARBA00008610"/>
    </source>
</evidence>
<gene>
    <name evidence="8" type="ORF">Q4494_12270</name>
</gene>